<evidence type="ECO:0000313" key="2">
    <source>
        <dbReference type="EMBL" id="CAK8691059.1"/>
    </source>
</evidence>
<feature type="compositionally biased region" description="Basic and acidic residues" evidence="1">
    <location>
        <begin position="34"/>
        <end position="52"/>
    </location>
</feature>
<accession>A0ABP0GH24</accession>
<protein>
    <submittedName>
        <fullName evidence="2">Uncharacterized protein</fullName>
    </submittedName>
</protein>
<sequence>MFSVLGGDGASPLVPTLLKTSSWGPLSLSTTPSTHHENENAEKNVGKLENNEKPTTPGIPRRSPIQVLTGPDVA</sequence>
<dbReference type="EMBL" id="CAWYQH010000119">
    <property type="protein sequence ID" value="CAK8691059.1"/>
    <property type="molecule type" value="Genomic_DNA"/>
</dbReference>
<keyword evidence="3" id="KW-1185">Reference proteome</keyword>
<evidence type="ECO:0000256" key="1">
    <source>
        <dbReference type="SAM" id="MobiDB-lite"/>
    </source>
</evidence>
<organism evidence="2 3">
    <name type="scientific">Clavelina lepadiformis</name>
    <name type="common">Light-bulb sea squirt</name>
    <name type="synonym">Ascidia lepadiformis</name>
    <dbReference type="NCBI Taxonomy" id="159417"/>
    <lineage>
        <taxon>Eukaryota</taxon>
        <taxon>Metazoa</taxon>
        <taxon>Chordata</taxon>
        <taxon>Tunicata</taxon>
        <taxon>Ascidiacea</taxon>
        <taxon>Aplousobranchia</taxon>
        <taxon>Clavelinidae</taxon>
        <taxon>Clavelina</taxon>
    </lineage>
</organism>
<proteinExistence type="predicted"/>
<evidence type="ECO:0000313" key="3">
    <source>
        <dbReference type="Proteomes" id="UP001642483"/>
    </source>
</evidence>
<dbReference type="Proteomes" id="UP001642483">
    <property type="component" value="Unassembled WGS sequence"/>
</dbReference>
<feature type="region of interest" description="Disordered" evidence="1">
    <location>
        <begin position="1"/>
        <end position="74"/>
    </location>
</feature>
<comment type="caution">
    <text evidence="2">The sequence shown here is derived from an EMBL/GenBank/DDBJ whole genome shotgun (WGS) entry which is preliminary data.</text>
</comment>
<name>A0ABP0GH24_CLALP</name>
<gene>
    <name evidence="2" type="ORF">CVLEPA_LOCUS23641</name>
</gene>
<reference evidence="2 3" key="1">
    <citation type="submission" date="2024-02" db="EMBL/GenBank/DDBJ databases">
        <authorList>
            <person name="Daric V."/>
            <person name="Darras S."/>
        </authorList>
    </citation>
    <scope>NUCLEOTIDE SEQUENCE [LARGE SCALE GENOMIC DNA]</scope>
</reference>
<feature type="compositionally biased region" description="Polar residues" evidence="1">
    <location>
        <begin position="18"/>
        <end position="33"/>
    </location>
</feature>